<feature type="chain" id="PRO_5032747480" evidence="1">
    <location>
        <begin position="20"/>
        <end position="268"/>
    </location>
</feature>
<proteinExistence type="predicted"/>
<accession>A0A835ANE4</accession>
<gene>
    <name evidence="2" type="ORF">HU200_052736</name>
</gene>
<dbReference type="PANTHER" id="PTHR34998">
    <property type="entry name" value="OS04G0357400 PROTEIN-RELATED"/>
    <property type="match status" value="1"/>
</dbReference>
<keyword evidence="3" id="KW-1185">Reference proteome</keyword>
<dbReference type="EMBL" id="JACEFO010002299">
    <property type="protein sequence ID" value="KAF8667538.1"/>
    <property type="molecule type" value="Genomic_DNA"/>
</dbReference>
<keyword evidence="1" id="KW-0732">Signal</keyword>
<evidence type="ECO:0000313" key="3">
    <source>
        <dbReference type="Proteomes" id="UP000636709"/>
    </source>
</evidence>
<dbReference type="Proteomes" id="UP000636709">
    <property type="component" value="Unassembled WGS sequence"/>
</dbReference>
<dbReference type="PANTHER" id="PTHR34998:SF7">
    <property type="entry name" value="EXPRESSED PROTEIN"/>
    <property type="match status" value="1"/>
</dbReference>
<reference evidence="2" key="1">
    <citation type="submission" date="2020-07" db="EMBL/GenBank/DDBJ databases">
        <title>Genome sequence and genetic diversity analysis of an under-domesticated orphan crop, white fonio (Digitaria exilis).</title>
        <authorList>
            <person name="Bennetzen J.L."/>
            <person name="Chen S."/>
            <person name="Ma X."/>
            <person name="Wang X."/>
            <person name="Yssel A.E.J."/>
            <person name="Chaluvadi S.R."/>
            <person name="Johnson M."/>
            <person name="Gangashetty P."/>
            <person name="Hamidou F."/>
            <person name="Sanogo M.D."/>
            <person name="Zwaenepoel A."/>
            <person name="Wallace J."/>
            <person name="Van De Peer Y."/>
            <person name="Van Deynze A."/>
        </authorList>
    </citation>
    <scope>NUCLEOTIDE SEQUENCE</scope>
    <source>
        <tissue evidence="2">Leaves</tissue>
    </source>
</reference>
<feature type="signal peptide" evidence="1">
    <location>
        <begin position="1"/>
        <end position="19"/>
    </location>
</feature>
<name>A0A835ANE4_9POAL</name>
<evidence type="ECO:0000313" key="2">
    <source>
        <dbReference type="EMBL" id="KAF8667538.1"/>
    </source>
</evidence>
<comment type="caution">
    <text evidence="2">The sequence shown here is derived from an EMBL/GenBank/DDBJ whole genome shotgun (WGS) entry which is preliminary data.</text>
</comment>
<sequence>MSARPSVLLIATAVALVLAASAISPAAAGGVGTGRMLIIRRAPGTPASAGGGGRSSRWGQSVEDEVAPEFGAMLATNGNFVSSRALTASKVACINNCGGKGRSCQVSLAEAASLQHCAQPYKTVCPVSRPYHSETKTQPPPVHTMMASARPLAVVLLAAAVALMLAATAINPAAAGVTGGGAGGRMLIIRRAPPGTPTSGGGGRSRWKHQTVEDEVAPEFGAMLATNGRFVSSGALTASKAVCIRNCGGKGGGSYTRPCTYKGQCRGG</sequence>
<dbReference type="OrthoDB" id="692523at2759"/>
<evidence type="ECO:0000256" key="1">
    <source>
        <dbReference type="SAM" id="SignalP"/>
    </source>
</evidence>
<protein>
    <submittedName>
        <fullName evidence="2">Uncharacterized protein</fullName>
    </submittedName>
</protein>
<organism evidence="2 3">
    <name type="scientific">Digitaria exilis</name>
    <dbReference type="NCBI Taxonomy" id="1010633"/>
    <lineage>
        <taxon>Eukaryota</taxon>
        <taxon>Viridiplantae</taxon>
        <taxon>Streptophyta</taxon>
        <taxon>Embryophyta</taxon>
        <taxon>Tracheophyta</taxon>
        <taxon>Spermatophyta</taxon>
        <taxon>Magnoliopsida</taxon>
        <taxon>Liliopsida</taxon>
        <taxon>Poales</taxon>
        <taxon>Poaceae</taxon>
        <taxon>PACMAD clade</taxon>
        <taxon>Panicoideae</taxon>
        <taxon>Panicodae</taxon>
        <taxon>Paniceae</taxon>
        <taxon>Anthephorinae</taxon>
        <taxon>Digitaria</taxon>
    </lineage>
</organism>
<dbReference type="AlphaFoldDB" id="A0A835ANE4"/>